<feature type="domain" description="Methyl-accepting transducer" evidence="5">
    <location>
        <begin position="282"/>
        <end position="518"/>
    </location>
</feature>
<dbReference type="GO" id="GO:0016020">
    <property type="term" value="C:membrane"/>
    <property type="evidence" value="ECO:0007669"/>
    <property type="project" value="InterPro"/>
</dbReference>
<dbReference type="PROSITE" id="PS50885">
    <property type="entry name" value="HAMP"/>
    <property type="match status" value="1"/>
</dbReference>
<dbReference type="SMART" id="SM00304">
    <property type="entry name" value="HAMP"/>
    <property type="match status" value="1"/>
</dbReference>
<dbReference type="Pfam" id="PF00672">
    <property type="entry name" value="HAMP"/>
    <property type="match status" value="1"/>
</dbReference>
<evidence type="ECO:0000259" key="5">
    <source>
        <dbReference type="PROSITE" id="PS50111"/>
    </source>
</evidence>
<gene>
    <name evidence="7" type="ORF">SAMN02745975_02364</name>
</gene>
<dbReference type="InterPro" id="IPR003660">
    <property type="entry name" value="HAMP_dom"/>
</dbReference>
<dbReference type="CDD" id="cd06225">
    <property type="entry name" value="HAMP"/>
    <property type="match status" value="1"/>
</dbReference>
<dbReference type="AlphaFoldDB" id="A0A1M6KCC3"/>
<feature type="transmembrane region" description="Helical" evidence="4">
    <location>
        <begin position="185"/>
        <end position="208"/>
    </location>
</feature>
<name>A0A1M6KCC3_9FIRM</name>
<dbReference type="STRING" id="1121919.SAMN02745975_02364"/>
<proteinExistence type="inferred from homology"/>
<evidence type="ECO:0000313" key="7">
    <source>
        <dbReference type="EMBL" id="SHJ56601.1"/>
    </source>
</evidence>
<keyword evidence="4" id="KW-0472">Membrane</keyword>
<feature type="transmembrane region" description="Helical" evidence="4">
    <location>
        <begin position="12"/>
        <end position="38"/>
    </location>
</feature>
<dbReference type="Gene3D" id="6.10.340.10">
    <property type="match status" value="1"/>
</dbReference>
<dbReference type="Pfam" id="PF00015">
    <property type="entry name" value="MCPsignal"/>
    <property type="match status" value="1"/>
</dbReference>
<evidence type="ECO:0000256" key="4">
    <source>
        <dbReference type="SAM" id="Phobius"/>
    </source>
</evidence>
<sequence length="568" mass="61565">MNMLRWKDLRIGFKYGVTLLITIFLFISAASFVIISLYEIENAVSMIETAGERSVALTHMVSLFKSKELIVNEYMNMSKKALVDDFDQVKKEFDQLQEILAPVLNTEELKLFSQHINKNNQVMDDTFKNIVIPNLAKGNREDAAIGYVKISGLTKPTAALFEKIKDAVDKQRALSIADAHKKVQYSIQALIISIVSAAVLGSTILLLISRGISKNLHQIVDITNKVSKGDLTVSKNQYSGRDEIGQLSASVNVMIQNLQNMIQGISQSALTVDEESSAFRKIADEVKESSMQIAATMDEMASGAQHQAEASSEIAHSISALTKLVQQANINKEVLESSAADILDVVQSGGIKMNASIDNMTHINEVIRDSVIKVKQLDESSKKVSGLVQVIQGISDQTNLLALNAAIEAARAGEAGKGFAVVADEIRKLAEQVGKSLKEITDIVVGIQNDSKGMTATLENGYQVIEMGTSQIHATGEVFDIIRAKVSTISENIKLVAYSLNEIAQNSEKINSAGEQVAAISEENSAGIEQTVASLQQQASSMETIVHSAHSLSNSAAALKNVVNQFKL</sequence>
<evidence type="ECO:0000256" key="1">
    <source>
        <dbReference type="ARBA" id="ARBA00023224"/>
    </source>
</evidence>
<reference evidence="8" key="1">
    <citation type="submission" date="2016-11" db="EMBL/GenBank/DDBJ databases">
        <authorList>
            <person name="Varghese N."/>
            <person name="Submissions S."/>
        </authorList>
    </citation>
    <scope>NUCLEOTIDE SEQUENCE [LARGE SCALE GENOMIC DNA]</scope>
    <source>
        <strain evidence="8">DSM 17957</strain>
    </source>
</reference>
<keyword evidence="4" id="KW-0812">Transmembrane</keyword>
<dbReference type="EMBL" id="FQZV01000030">
    <property type="protein sequence ID" value="SHJ56601.1"/>
    <property type="molecule type" value="Genomic_DNA"/>
</dbReference>
<dbReference type="Proteomes" id="UP000184536">
    <property type="component" value="Unassembled WGS sequence"/>
</dbReference>
<dbReference type="SUPFAM" id="SSF58104">
    <property type="entry name" value="Methyl-accepting chemotaxis protein (MCP) signaling domain"/>
    <property type="match status" value="1"/>
</dbReference>
<dbReference type="SMART" id="SM00283">
    <property type="entry name" value="MA"/>
    <property type="match status" value="1"/>
</dbReference>
<protein>
    <submittedName>
        <fullName evidence="7">Methyl-accepting chemotaxis protein</fullName>
    </submittedName>
</protein>
<evidence type="ECO:0000256" key="3">
    <source>
        <dbReference type="PROSITE-ProRule" id="PRU00284"/>
    </source>
</evidence>
<dbReference type="OrthoDB" id="9804712at2"/>
<dbReference type="PROSITE" id="PS50111">
    <property type="entry name" value="CHEMOTAXIS_TRANSDUC_2"/>
    <property type="match status" value="1"/>
</dbReference>
<evidence type="ECO:0000313" key="8">
    <source>
        <dbReference type="Proteomes" id="UP000184536"/>
    </source>
</evidence>
<keyword evidence="1 3" id="KW-0807">Transducer</keyword>
<dbReference type="InterPro" id="IPR004089">
    <property type="entry name" value="MCPsignal_dom"/>
</dbReference>
<keyword evidence="4" id="KW-1133">Transmembrane helix</keyword>
<dbReference type="PANTHER" id="PTHR32089:SF112">
    <property type="entry name" value="LYSOZYME-LIKE PROTEIN-RELATED"/>
    <property type="match status" value="1"/>
</dbReference>
<feature type="domain" description="HAMP" evidence="6">
    <location>
        <begin position="210"/>
        <end position="263"/>
    </location>
</feature>
<dbReference type="Gene3D" id="1.10.287.950">
    <property type="entry name" value="Methyl-accepting chemotaxis protein"/>
    <property type="match status" value="1"/>
</dbReference>
<accession>A0A1M6KCC3</accession>
<evidence type="ECO:0000259" key="6">
    <source>
        <dbReference type="PROSITE" id="PS50885"/>
    </source>
</evidence>
<dbReference type="GO" id="GO:0007165">
    <property type="term" value="P:signal transduction"/>
    <property type="evidence" value="ECO:0007669"/>
    <property type="project" value="UniProtKB-KW"/>
</dbReference>
<dbReference type="PANTHER" id="PTHR32089">
    <property type="entry name" value="METHYL-ACCEPTING CHEMOTAXIS PROTEIN MCPB"/>
    <property type="match status" value="1"/>
</dbReference>
<keyword evidence="8" id="KW-1185">Reference proteome</keyword>
<comment type="similarity">
    <text evidence="2">Belongs to the methyl-accepting chemotaxis (MCP) protein family.</text>
</comment>
<organism evidence="7 8">
    <name type="scientific">Geosporobacter subterraneus DSM 17957</name>
    <dbReference type="NCBI Taxonomy" id="1121919"/>
    <lineage>
        <taxon>Bacteria</taxon>
        <taxon>Bacillati</taxon>
        <taxon>Bacillota</taxon>
        <taxon>Clostridia</taxon>
        <taxon>Peptostreptococcales</taxon>
        <taxon>Thermotaleaceae</taxon>
        <taxon>Geosporobacter</taxon>
    </lineage>
</organism>
<dbReference type="RefSeq" id="WP_110941482.1">
    <property type="nucleotide sequence ID" value="NZ_FQZV01000030.1"/>
</dbReference>
<evidence type="ECO:0000256" key="2">
    <source>
        <dbReference type="ARBA" id="ARBA00029447"/>
    </source>
</evidence>